<gene>
    <name evidence="1" type="ORF">FCC1311_115892</name>
</gene>
<evidence type="ECO:0000313" key="2">
    <source>
        <dbReference type="Proteomes" id="UP000241890"/>
    </source>
</evidence>
<dbReference type="Proteomes" id="UP000241890">
    <property type="component" value="Unassembled WGS sequence"/>
</dbReference>
<evidence type="ECO:0000313" key="1">
    <source>
        <dbReference type="EMBL" id="GBG16113.1"/>
    </source>
</evidence>
<organism evidence="1 2">
    <name type="scientific">Hondaea fermentalgiana</name>
    <dbReference type="NCBI Taxonomy" id="2315210"/>
    <lineage>
        <taxon>Eukaryota</taxon>
        <taxon>Sar</taxon>
        <taxon>Stramenopiles</taxon>
        <taxon>Bigyra</taxon>
        <taxon>Labyrinthulomycetes</taxon>
        <taxon>Thraustochytrida</taxon>
        <taxon>Thraustochytriidae</taxon>
        <taxon>Hondaea</taxon>
    </lineage>
</organism>
<proteinExistence type="predicted"/>
<dbReference type="EMBL" id="BEYU01000925">
    <property type="protein sequence ID" value="GBG16113.1"/>
    <property type="molecule type" value="Genomic_DNA"/>
</dbReference>
<accession>A0A2R5FIV5</accession>
<feature type="non-terminal residue" evidence="1">
    <location>
        <position position="228"/>
    </location>
</feature>
<name>A0A2R5FIV5_9STRA</name>
<dbReference type="InParanoid" id="A0A2R5FIV5"/>
<feature type="non-terminal residue" evidence="1">
    <location>
        <position position="1"/>
    </location>
</feature>
<protein>
    <submittedName>
        <fullName evidence="1">Uncharacterized protein</fullName>
    </submittedName>
</protein>
<keyword evidence="2" id="KW-1185">Reference proteome</keyword>
<comment type="caution">
    <text evidence="1">The sequence shown here is derived from an EMBL/GenBank/DDBJ whole genome shotgun (WGS) entry which is preliminary data.</text>
</comment>
<sequence length="228" mass="25285">QDGVGAPFLVPVPDEELKAMEGWGRKELLARVNSPWIERLSDDEVDAFVARADELEVNFSRKKVMLLGAVQRDDNRTIYKWFDGDVAYVAPPVAARERTSEVRAREIAAMVSSGTGAVAVPPPSRSSVVRTSQATRSAGGVPWIFQPRFIEPWTYFGDDTHEAFDIFKSTLLSEKVGNPNLMSQHLAPYSAAESATEREAPVQTWALMYHDKVLAHGLHPVIEHLSRG</sequence>
<reference evidence="1 2" key="1">
    <citation type="submission" date="2017-12" db="EMBL/GenBank/DDBJ databases">
        <title>Sequencing, de novo assembly and annotation of complete genome of a new Thraustochytrid species, strain FCC1311.</title>
        <authorList>
            <person name="Sedici K."/>
            <person name="Godart F."/>
            <person name="Aiese Cigliano R."/>
            <person name="Sanseverino W."/>
            <person name="Barakat M."/>
            <person name="Ortet P."/>
            <person name="Marechal E."/>
            <person name="Cagnac O."/>
            <person name="Amato A."/>
        </authorList>
    </citation>
    <scope>NUCLEOTIDE SEQUENCE [LARGE SCALE GENOMIC DNA]</scope>
</reference>
<dbReference type="AlphaFoldDB" id="A0A2R5FIV5"/>